<keyword evidence="5" id="KW-0067">ATP-binding</keyword>
<dbReference type="InterPro" id="IPR011611">
    <property type="entry name" value="PfkB_dom"/>
</dbReference>
<dbReference type="SUPFAM" id="SSF53613">
    <property type="entry name" value="Ribokinase-like"/>
    <property type="match status" value="1"/>
</dbReference>
<evidence type="ECO:0000256" key="4">
    <source>
        <dbReference type="ARBA" id="ARBA00022741"/>
    </source>
</evidence>
<evidence type="ECO:0000256" key="5">
    <source>
        <dbReference type="ARBA" id="ARBA00022840"/>
    </source>
</evidence>
<dbReference type="PANTHER" id="PTHR46969">
    <property type="entry name" value="BIFUNCTIONAL PROTEIN HLDE"/>
    <property type="match status" value="1"/>
</dbReference>
<keyword evidence="12" id="KW-0418">Kinase</keyword>
<dbReference type="PANTHER" id="PTHR46969:SF1">
    <property type="entry name" value="BIFUNCTIONAL PROTEIN HLDE"/>
    <property type="match status" value="1"/>
</dbReference>
<feature type="domain" description="Carbohydrate kinase PfkB" evidence="10">
    <location>
        <begin position="36"/>
        <end position="344"/>
    </location>
</feature>
<reference evidence="13" key="1">
    <citation type="journal article" date="2019" name="Int. J. Syst. Evol. Microbiol.">
        <title>The Global Catalogue of Microorganisms (GCM) 10K type strain sequencing project: providing services to taxonomists for standard genome sequencing and annotation.</title>
        <authorList>
            <consortium name="The Broad Institute Genomics Platform"/>
            <consortium name="The Broad Institute Genome Sequencing Center for Infectious Disease"/>
            <person name="Wu L."/>
            <person name="Ma J."/>
        </authorList>
    </citation>
    <scope>NUCLEOTIDE SEQUENCE [LARGE SCALE GENOMIC DNA]</scope>
    <source>
        <strain evidence="13">JCM 18302</strain>
    </source>
</reference>
<evidence type="ECO:0000256" key="2">
    <source>
        <dbReference type="ARBA" id="ARBA00022679"/>
    </source>
</evidence>
<dbReference type="Pfam" id="PF00294">
    <property type="entry name" value="PfkB"/>
    <property type="match status" value="1"/>
</dbReference>
<keyword evidence="7" id="KW-0119">Carbohydrate metabolism</keyword>
<evidence type="ECO:0000256" key="6">
    <source>
        <dbReference type="ARBA" id="ARBA00023268"/>
    </source>
</evidence>
<evidence type="ECO:0000313" key="13">
    <source>
        <dbReference type="Proteomes" id="UP001500804"/>
    </source>
</evidence>
<comment type="caution">
    <text evidence="12">The sequence shown here is derived from an EMBL/GenBank/DDBJ whole genome shotgun (WGS) entry which is preliminary data.</text>
</comment>
<keyword evidence="4" id="KW-0547">Nucleotide-binding</keyword>
<keyword evidence="6" id="KW-0511">Multifunctional enzyme</keyword>
<dbReference type="InterPro" id="IPR011914">
    <property type="entry name" value="RfaE_dom_II"/>
</dbReference>
<dbReference type="InterPro" id="IPR004821">
    <property type="entry name" value="Cyt_trans-like"/>
</dbReference>
<dbReference type="SUPFAM" id="SSF52374">
    <property type="entry name" value="Nucleotidylyl transferase"/>
    <property type="match status" value="1"/>
</dbReference>
<evidence type="ECO:0000259" key="10">
    <source>
        <dbReference type="Pfam" id="PF00294"/>
    </source>
</evidence>
<gene>
    <name evidence="12" type="primary">hldE</name>
    <name evidence="12" type="ORF">GCM10023320_17950</name>
</gene>
<dbReference type="GO" id="GO:0016779">
    <property type="term" value="F:nucleotidyltransferase activity"/>
    <property type="evidence" value="ECO:0007669"/>
    <property type="project" value="UniProtKB-KW"/>
</dbReference>
<evidence type="ECO:0000256" key="3">
    <source>
        <dbReference type="ARBA" id="ARBA00022695"/>
    </source>
</evidence>
<proteinExistence type="predicted"/>
<dbReference type="Pfam" id="PF01467">
    <property type="entry name" value="CTP_transf_like"/>
    <property type="match status" value="1"/>
</dbReference>
<evidence type="ECO:0000313" key="12">
    <source>
        <dbReference type="EMBL" id="GAA5116809.1"/>
    </source>
</evidence>
<dbReference type="NCBIfam" id="TIGR00125">
    <property type="entry name" value="cyt_tran_rel"/>
    <property type="match status" value="1"/>
</dbReference>
<evidence type="ECO:0000256" key="8">
    <source>
        <dbReference type="ARBA" id="ARBA00047428"/>
    </source>
</evidence>
<evidence type="ECO:0000256" key="1">
    <source>
        <dbReference type="ARBA" id="ARBA00012519"/>
    </source>
</evidence>
<dbReference type="EMBL" id="BAABJO010000005">
    <property type="protein sequence ID" value="GAA5116809.1"/>
    <property type="molecule type" value="Genomic_DNA"/>
</dbReference>
<keyword evidence="13" id="KW-1185">Reference proteome</keyword>
<accession>A0ABP9NLC0</accession>
<dbReference type="NCBIfam" id="TIGR02199">
    <property type="entry name" value="rfaE_dom_II"/>
    <property type="match status" value="1"/>
</dbReference>
<dbReference type="Gene3D" id="3.40.50.620">
    <property type="entry name" value="HUPs"/>
    <property type="match status" value="1"/>
</dbReference>
<name>A0ABP9NLC0_9PSEU</name>
<feature type="domain" description="Cytidyltransferase-like" evidence="11">
    <location>
        <begin position="383"/>
        <end position="481"/>
    </location>
</feature>
<dbReference type="InterPro" id="IPR014729">
    <property type="entry name" value="Rossmann-like_a/b/a_fold"/>
</dbReference>
<keyword evidence="2" id="KW-0808">Transferase</keyword>
<dbReference type="InterPro" id="IPR029056">
    <property type="entry name" value="Ribokinase-like"/>
</dbReference>
<evidence type="ECO:0000256" key="7">
    <source>
        <dbReference type="ARBA" id="ARBA00023277"/>
    </source>
</evidence>
<protein>
    <recommendedName>
        <fullName evidence="1">D-glycero-beta-D-manno-heptose 1-phosphate adenylyltransferase</fullName>
        <ecNumber evidence="1">2.7.7.70</ecNumber>
    </recommendedName>
</protein>
<dbReference type="EC" id="2.7.7.70" evidence="1"/>
<dbReference type="RefSeq" id="WP_345604387.1">
    <property type="nucleotide sequence ID" value="NZ_BAABJO010000005.1"/>
</dbReference>
<sequence length="516" mass="53011">MATRSVDHVSAPLIDLTAAAPAPAALAGRITERAPRVVVVGDALLDGWLSGPARRLGRDGPVPVVELAETRIAAGGAGNAAVNLAALGARVDLVAVLGDDADAAPLRGLLHEAGVRTAHCVTEEGRATAVKRRLVSGGQPLARYDAGPEHPPRPATAGALVAALEAVLDQDGADPVDAVLVADYGLGAVGTEVRDAVRRLRPRIPLLVVDTRAGDGWAALHPDLVTPNAAEAATLIGGEEPVGAGRRLAWVLNRRADLVAAAGGGDVVVTLDVDGAVRLPADPTAPAQRTTARPGPESRACGAGDTFTAALTAALAAGTGAEEALVLAQCAADVVVGQDGTAVCSAGALTARLAARDRGGLLEHRDLLAILAEHRRRGSRIVFTNGCFDVLHRGHVAYLRQARALGDVLVVALNDDESVSRLKGPDRPVNPLEDRAGVVGAIECVDLVTSFSEDTPAGLIEAVRPDVYTKGGDYTPQMLPETPIVERLGGEVRVLDYLSDHSTTAIVGRIKAGGRR</sequence>
<evidence type="ECO:0000259" key="11">
    <source>
        <dbReference type="Pfam" id="PF01467"/>
    </source>
</evidence>
<organism evidence="12 13">
    <name type="scientific">Pseudonocardia adelaidensis</name>
    <dbReference type="NCBI Taxonomy" id="648754"/>
    <lineage>
        <taxon>Bacteria</taxon>
        <taxon>Bacillati</taxon>
        <taxon>Actinomycetota</taxon>
        <taxon>Actinomycetes</taxon>
        <taxon>Pseudonocardiales</taxon>
        <taxon>Pseudonocardiaceae</taxon>
        <taxon>Pseudonocardia</taxon>
    </lineage>
</organism>
<keyword evidence="3 12" id="KW-0548">Nucleotidyltransferase</keyword>
<comment type="catalytic activity">
    <reaction evidence="8">
        <text>D-glycero-beta-D-manno-heptose 1-phosphate + ATP + H(+) = ADP-D-glycero-beta-D-manno-heptose + diphosphate</text>
        <dbReference type="Rhea" id="RHEA:27465"/>
        <dbReference type="ChEBI" id="CHEBI:15378"/>
        <dbReference type="ChEBI" id="CHEBI:30616"/>
        <dbReference type="ChEBI" id="CHEBI:33019"/>
        <dbReference type="ChEBI" id="CHEBI:59967"/>
        <dbReference type="ChEBI" id="CHEBI:61593"/>
        <dbReference type="EC" id="2.7.7.70"/>
    </reaction>
</comment>
<dbReference type="GO" id="GO:0016301">
    <property type="term" value="F:kinase activity"/>
    <property type="evidence" value="ECO:0007669"/>
    <property type="project" value="UniProtKB-KW"/>
</dbReference>
<feature type="region of interest" description="Disordered" evidence="9">
    <location>
        <begin position="280"/>
        <end position="299"/>
    </location>
</feature>
<evidence type="ECO:0000256" key="9">
    <source>
        <dbReference type="SAM" id="MobiDB-lite"/>
    </source>
</evidence>
<dbReference type="Gene3D" id="3.40.1190.20">
    <property type="match status" value="1"/>
</dbReference>
<dbReference type="Proteomes" id="UP001500804">
    <property type="component" value="Unassembled WGS sequence"/>
</dbReference>